<dbReference type="Proteomes" id="UP000799291">
    <property type="component" value="Unassembled WGS sequence"/>
</dbReference>
<feature type="transmembrane region" description="Helical" evidence="1">
    <location>
        <begin position="311"/>
        <end position="331"/>
    </location>
</feature>
<gene>
    <name evidence="2" type="ORF">K458DRAFT_360134</name>
</gene>
<dbReference type="PANTHER" id="PTHR35043:SF8">
    <property type="entry name" value="DUF4220 DOMAIN-CONTAINING PROTEIN"/>
    <property type="match status" value="1"/>
</dbReference>
<dbReference type="AlphaFoldDB" id="A0A6G1JBW0"/>
<keyword evidence="1" id="KW-0812">Transmembrane</keyword>
<dbReference type="PANTHER" id="PTHR35043">
    <property type="entry name" value="TRANSCRIPTION FACTOR DOMAIN-CONTAINING PROTEIN"/>
    <property type="match status" value="1"/>
</dbReference>
<dbReference type="EMBL" id="MU005574">
    <property type="protein sequence ID" value="KAF2687619.1"/>
    <property type="molecule type" value="Genomic_DNA"/>
</dbReference>
<feature type="transmembrane region" description="Helical" evidence="1">
    <location>
        <begin position="343"/>
        <end position="362"/>
    </location>
</feature>
<name>A0A6G1JBW0_9PLEO</name>
<evidence type="ECO:0000256" key="1">
    <source>
        <dbReference type="SAM" id="Phobius"/>
    </source>
</evidence>
<reference evidence="2" key="1">
    <citation type="journal article" date="2020" name="Stud. Mycol.">
        <title>101 Dothideomycetes genomes: a test case for predicting lifestyles and emergence of pathogens.</title>
        <authorList>
            <person name="Haridas S."/>
            <person name="Albert R."/>
            <person name="Binder M."/>
            <person name="Bloem J."/>
            <person name="Labutti K."/>
            <person name="Salamov A."/>
            <person name="Andreopoulos B."/>
            <person name="Baker S."/>
            <person name="Barry K."/>
            <person name="Bills G."/>
            <person name="Bluhm B."/>
            <person name="Cannon C."/>
            <person name="Castanera R."/>
            <person name="Culley D."/>
            <person name="Daum C."/>
            <person name="Ezra D."/>
            <person name="Gonzalez J."/>
            <person name="Henrissat B."/>
            <person name="Kuo A."/>
            <person name="Liang C."/>
            <person name="Lipzen A."/>
            <person name="Lutzoni F."/>
            <person name="Magnuson J."/>
            <person name="Mondo S."/>
            <person name="Nolan M."/>
            <person name="Ohm R."/>
            <person name="Pangilinan J."/>
            <person name="Park H.-J."/>
            <person name="Ramirez L."/>
            <person name="Alfaro M."/>
            <person name="Sun H."/>
            <person name="Tritt A."/>
            <person name="Yoshinaga Y."/>
            <person name="Zwiers L.-H."/>
            <person name="Turgeon B."/>
            <person name="Goodwin S."/>
            <person name="Spatafora J."/>
            <person name="Crous P."/>
            <person name="Grigoriev I."/>
        </authorList>
    </citation>
    <scope>NUCLEOTIDE SEQUENCE</scope>
    <source>
        <strain evidence="2">CBS 122367</strain>
    </source>
</reference>
<accession>A0A6G1JBW0</accession>
<evidence type="ECO:0000313" key="2">
    <source>
        <dbReference type="EMBL" id="KAF2687619.1"/>
    </source>
</evidence>
<sequence>MANETNSILVPWHSGPKERGGYHVVWSCLALIFTCTWTTLHLNVPGLNDTSWVRLKRKVKWMAFMIVFPEFVFARALVELKSALDDYLEMVKHADRSERLGWCIHPSKHAIRLHLLLSAQELAPGQATCREHKRCLWTLTHNLSANMGVLVTSPEPALGNDILLRTGFHWSPSNPDAEELLEKNHFTKDEILDKSKADTFVRVLWSLQMMRLVLDLSVRAYERYPVTPLEIMTASFTALSFITVIVQAQKPLDVRKPLYLRGVEMPRDPRQSGHQEGFMSFIRSLLPNAKPINDPERIHNDYYRSSTTNEALLFSMLAISTVLFGLIHLGAWHYEFPSPVEQWVWRVAVLLGVVFPLPTLILRIHLSHEVIRIGRGFWGFQFSLGRSQSWMIKTIMGEYIITYTLARLALIVIALISFRSAPRGIYLSTWADFIPTIQ</sequence>
<feature type="transmembrane region" description="Helical" evidence="1">
    <location>
        <begin position="399"/>
        <end position="418"/>
    </location>
</feature>
<keyword evidence="1" id="KW-0472">Membrane</keyword>
<organism evidence="2 3">
    <name type="scientific">Lentithecium fluviatile CBS 122367</name>
    <dbReference type="NCBI Taxonomy" id="1168545"/>
    <lineage>
        <taxon>Eukaryota</taxon>
        <taxon>Fungi</taxon>
        <taxon>Dikarya</taxon>
        <taxon>Ascomycota</taxon>
        <taxon>Pezizomycotina</taxon>
        <taxon>Dothideomycetes</taxon>
        <taxon>Pleosporomycetidae</taxon>
        <taxon>Pleosporales</taxon>
        <taxon>Massarineae</taxon>
        <taxon>Lentitheciaceae</taxon>
        <taxon>Lentithecium</taxon>
    </lineage>
</organism>
<evidence type="ECO:0000313" key="3">
    <source>
        <dbReference type="Proteomes" id="UP000799291"/>
    </source>
</evidence>
<keyword evidence="1" id="KW-1133">Transmembrane helix</keyword>
<proteinExistence type="predicted"/>
<keyword evidence="3" id="KW-1185">Reference proteome</keyword>
<feature type="transmembrane region" description="Helical" evidence="1">
    <location>
        <begin position="20"/>
        <end position="40"/>
    </location>
</feature>
<protein>
    <submittedName>
        <fullName evidence="2">Uncharacterized protein</fullName>
    </submittedName>
</protein>
<dbReference type="OrthoDB" id="9451547at2759"/>
<feature type="transmembrane region" description="Helical" evidence="1">
    <location>
        <begin position="61"/>
        <end position="78"/>
    </location>
</feature>